<keyword evidence="3 12" id="KW-0813">Transport</keyword>
<dbReference type="Proteomes" id="UP000053825">
    <property type="component" value="Unassembled WGS sequence"/>
</dbReference>
<evidence type="ECO:0000256" key="9">
    <source>
        <dbReference type="ARBA" id="ARBA00023136"/>
    </source>
</evidence>
<dbReference type="STRING" id="597456.A0A0L7RHT3"/>
<keyword evidence="8 12" id="KW-0406">Ion transport</keyword>
<evidence type="ECO:0000256" key="8">
    <source>
        <dbReference type="ARBA" id="ARBA00023065"/>
    </source>
</evidence>
<keyword evidence="4 12" id="KW-0894">Sodium channel</keyword>
<gene>
    <name evidence="13" type="ORF">WH47_07954</name>
</gene>
<keyword evidence="7" id="KW-0915">Sodium</keyword>
<evidence type="ECO:0000256" key="1">
    <source>
        <dbReference type="ARBA" id="ARBA00004141"/>
    </source>
</evidence>
<reference evidence="13 14" key="1">
    <citation type="submission" date="2015-07" db="EMBL/GenBank/DDBJ databases">
        <title>The genome of Habropoda laboriosa.</title>
        <authorList>
            <person name="Pan H."/>
            <person name="Kapheim K."/>
        </authorList>
    </citation>
    <scope>NUCLEOTIDE SEQUENCE [LARGE SCALE GENOMIC DNA]</scope>
    <source>
        <strain evidence="13">0110345459</strain>
    </source>
</reference>
<name>A0A0L7RHT3_9HYME</name>
<keyword evidence="5 12" id="KW-0812">Transmembrane</keyword>
<keyword evidence="10 12" id="KW-0739">Sodium transport</keyword>
<organism evidence="13 14">
    <name type="scientific">Habropoda laboriosa</name>
    <dbReference type="NCBI Taxonomy" id="597456"/>
    <lineage>
        <taxon>Eukaryota</taxon>
        <taxon>Metazoa</taxon>
        <taxon>Ecdysozoa</taxon>
        <taxon>Arthropoda</taxon>
        <taxon>Hexapoda</taxon>
        <taxon>Insecta</taxon>
        <taxon>Pterygota</taxon>
        <taxon>Neoptera</taxon>
        <taxon>Endopterygota</taxon>
        <taxon>Hymenoptera</taxon>
        <taxon>Apocrita</taxon>
        <taxon>Aculeata</taxon>
        <taxon>Apoidea</taxon>
        <taxon>Anthophila</taxon>
        <taxon>Apidae</taxon>
        <taxon>Habropoda</taxon>
    </lineage>
</organism>
<evidence type="ECO:0000256" key="4">
    <source>
        <dbReference type="ARBA" id="ARBA00022461"/>
    </source>
</evidence>
<evidence type="ECO:0000256" key="5">
    <source>
        <dbReference type="ARBA" id="ARBA00022692"/>
    </source>
</evidence>
<dbReference type="PANTHER" id="PTHR11690:SF288">
    <property type="entry name" value="AMILORIDE-SENSITIVE NA+ CHANNEL-RELATED"/>
    <property type="match status" value="1"/>
</dbReference>
<evidence type="ECO:0000313" key="13">
    <source>
        <dbReference type="EMBL" id="KOC70547.1"/>
    </source>
</evidence>
<comment type="subcellular location">
    <subcellularLocation>
        <location evidence="1">Membrane</location>
        <topology evidence="1">Multi-pass membrane protein</topology>
    </subcellularLocation>
</comment>
<dbReference type="GO" id="GO:0015280">
    <property type="term" value="F:ligand-gated sodium channel activity"/>
    <property type="evidence" value="ECO:0007669"/>
    <property type="project" value="TreeGrafter"/>
</dbReference>
<evidence type="ECO:0000256" key="6">
    <source>
        <dbReference type="ARBA" id="ARBA00022989"/>
    </source>
</evidence>
<comment type="similarity">
    <text evidence="2 12">Belongs to the amiloride-sensitive sodium channel (TC 1.A.6) family.</text>
</comment>
<evidence type="ECO:0000256" key="7">
    <source>
        <dbReference type="ARBA" id="ARBA00023053"/>
    </source>
</evidence>
<dbReference type="AlphaFoldDB" id="A0A0L7RHT3"/>
<evidence type="ECO:0000256" key="2">
    <source>
        <dbReference type="ARBA" id="ARBA00007193"/>
    </source>
</evidence>
<dbReference type="EMBL" id="KQ414585">
    <property type="protein sequence ID" value="KOC70547.1"/>
    <property type="molecule type" value="Genomic_DNA"/>
</dbReference>
<protein>
    <submittedName>
        <fullName evidence="13">Sodium channel protein Nach</fullName>
    </submittedName>
</protein>
<evidence type="ECO:0000256" key="11">
    <source>
        <dbReference type="ARBA" id="ARBA00023303"/>
    </source>
</evidence>
<evidence type="ECO:0000256" key="10">
    <source>
        <dbReference type="ARBA" id="ARBA00023201"/>
    </source>
</evidence>
<keyword evidence="11 12" id="KW-0407">Ion channel</keyword>
<dbReference type="PANTHER" id="PTHR11690">
    <property type="entry name" value="AMILORIDE-SENSITIVE SODIUM CHANNEL-RELATED"/>
    <property type="match status" value="1"/>
</dbReference>
<dbReference type="OrthoDB" id="6502088at2759"/>
<dbReference type="Pfam" id="PF00858">
    <property type="entry name" value="ASC"/>
    <property type="match status" value="1"/>
</dbReference>
<keyword evidence="14" id="KW-1185">Reference proteome</keyword>
<keyword evidence="9" id="KW-0472">Membrane</keyword>
<evidence type="ECO:0000313" key="14">
    <source>
        <dbReference type="Proteomes" id="UP000053825"/>
    </source>
</evidence>
<dbReference type="Gene3D" id="1.10.287.820">
    <property type="entry name" value="Acid-sensing ion channel domain"/>
    <property type="match status" value="1"/>
</dbReference>
<evidence type="ECO:0000256" key="12">
    <source>
        <dbReference type="RuleBase" id="RU000679"/>
    </source>
</evidence>
<sequence>MFAVEDNTEDFMKITYTNGIMILTHHSMDYPGLNSNAYILRANTELEIPIKPVSIVKPKGFHHRNRENQLVPLCFTDKENPLEYFPAYRNSNCYVNCRIKLMIQICGCVPFIFDHIAEAFDIPHCELDGLQCIRKNLIYIGVAKDIQNKNFHCACGVPCEDVEYNGLPNSIPLMKANFS</sequence>
<proteinExistence type="inferred from homology"/>
<dbReference type="GO" id="GO:0005886">
    <property type="term" value="C:plasma membrane"/>
    <property type="evidence" value="ECO:0007669"/>
    <property type="project" value="TreeGrafter"/>
</dbReference>
<dbReference type="InterPro" id="IPR001873">
    <property type="entry name" value="ENaC"/>
</dbReference>
<evidence type="ECO:0000256" key="3">
    <source>
        <dbReference type="ARBA" id="ARBA00022448"/>
    </source>
</evidence>
<accession>A0A0L7RHT3</accession>
<keyword evidence="6" id="KW-1133">Transmembrane helix</keyword>